<evidence type="ECO:0000256" key="3">
    <source>
        <dbReference type="ARBA" id="ARBA00022989"/>
    </source>
</evidence>
<sequence length="256" mass="28428">MRVNIWLKRSYYGVISVMAVFIILLVGLSLFVHGYLLNDEETESLMGLHFIYGFSALTLILLIFGALGARKEKMWALIVFAVGMILICLYLIAGEIAYLVLKPQLEAAMMSRYYIMLPLANATESELANLKYKQAELQCCGVENYTDWEGIIPDSCLCDEKSTNPCMNAPNENQTEVAIYAKPCLPIIIEVDMQFLHAAKGIQVGLILLWVLSIGLCVGVLCQINKKLETPTVVYSSEAKAGNYTYLTEAPDSCPT</sequence>
<dbReference type="GO" id="GO:0016020">
    <property type="term" value="C:membrane"/>
    <property type="evidence" value="ECO:0007669"/>
    <property type="project" value="UniProtKB-SubCell"/>
</dbReference>
<dbReference type="SUPFAM" id="SSF48652">
    <property type="entry name" value="Tetraspanin"/>
    <property type="match status" value="1"/>
</dbReference>
<keyword evidence="2 5" id="KW-0812">Transmembrane</keyword>
<dbReference type="OrthoDB" id="438211at2759"/>
<organism evidence="6 7">
    <name type="scientific">Austrofundulus limnaeus</name>
    <name type="common">Annual killifish</name>
    <dbReference type="NCBI Taxonomy" id="52670"/>
    <lineage>
        <taxon>Eukaryota</taxon>
        <taxon>Metazoa</taxon>
        <taxon>Chordata</taxon>
        <taxon>Craniata</taxon>
        <taxon>Vertebrata</taxon>
        <taxon>Euteleostomi</taxon>
        <taxon>Actinopterygii</taxon>
        <taxon>Neopterygii</taxon>
        <taxon>Teleostei</taxon>
        <taxon>Neoteleostei</taxon>
        <taxon>Acanthomorphata</taxon>
        <taxon>Ovalentaria</taxon>
        <taxon>Atherinomorphae</taxon>
        <taxon>Cyprinodontiformes</taxon>
        <taxon>Rivulidae</taxon>
        <taxon>Austrofundulus</taxon>
    </lineage>
</organism>
<name>A0A2I4BXE8_AUSLI</name>
<dbReference type="GeneID" id="106523510"/>
<evidence type="ECO:0000313" key="6">
    <source>
        <dbReference type="Proteomes" id="UP000192220"/>
    </source>
</evidence>
<evidence type="ECO:0000313" key="7">
    <source>
        <dbReference type="RefSeq" id="XP_013872389.1"/>
    </source>
</evidence>
<evidence type="ECO:0000256" key="4">
    <source>
        <dbReference type="ARBA" id="ARBA00023136"/>
    </source>
</evidence>
<dbReference type="Pfam" id="PF00335">
    <property type="entry name" value="Tetraspanin"/>
    <property type="match status" value="1"/>
</dbReference>
<keyword evidence="3 5" id="KW-1133">Transmembrane helix</keyword>
<protein>
    <submittedName>
        <fullName evidence="7">CD63 antigen</fullName>
    </submittedName>
</protein>
<dbReference type="Proteomes" id="UP000192220">
    <property type="component" value="Unplaced"/>
</dbReference>
<evidence type="ECO:0000256" key="5">
    <source>
        <dbReference type="SAM" id="Phobius"/>
    </source>
</evidence>
<dbReference type="RefSeq" id="XP_013872389.1">
    <property type="nucleotide sequence ID" value="XM_014016935.1"/>
</dbReference>
<dbReference type="AlphaFoldDB" id="A0A2I4BXE8"/>
<accession>A0A2I4BXE8</accession>
<keyword evidence="4 5" id="KW-0472">Membrane</keyword>
<feature type="transmembrane region" description="Helical" evidence="5">
    <location>
        <begin position="74"/>
        <end position="101"/>
    </location>
</feature>
<dbReference type="Gene3D" id="1.10.1450.10">
    <property type="entry name" value="Tetraspanin"/>
    <property type="match status" value="1"/>
</dbReference>
<dbReference type="KEGG" id="alim:106523510"/>
<evidence type="ECO:0000256" key="2">
    <source>
        <dbReference type="ARBA" id="ARBA00022692"/>
    </source>
</evidence>
<keyword evidence="6" id="KW-1185">Reference proteome</keyword>
<feature type="transmembrane region" description="Helical" evidence="5">
    <location>
        <begin position="48"/>
        <end position="67"/>
    </location>
</feature>
<comment type="subcellular location">
    <subcellularLocation>
        <location evidence="1">Membrane</location>
        <topology evidence="1">Multi-pass membrane protein</topology>
    </subcellularLocation>
</comment>
<feature type="transmembrane region" description="Helical" evidence="5">
    <location>
        <begin position="12"/>
        <end position="36"/>
    </location>
</feature>
<evidence type="ECO:0000256" key="1">
    <source>
        <dbReference type="ARBA" id="ARBA00004141"/>
    </source>
</evidence>
<gene>
    <name evidence="7" type="primary">LOC106523510</name>
</gene>
<proteinExistence type="predicted"/>
<dbReference type="InterPro" id="IPR018499">
    <property type="entry name" value="Tetraspanin/Peripherin"/>
</dbReference>
<dbReference type="InterPro" id="IPR008952">
    <property type="entry name" value="Tetraspanin_EC2_sf"/>
</dbReference>
<dbReference type="InParanoid" id="A0A2I4BXE8"/>
<feature type="transmembrane region" description="Helical" evidence="5">
    <location>
        <begin position="202"/>
        <end position="222"/>
    </location>
</feature>
<reference evidence="7" key="1">
    <citation type="submission" date="2025-08" db="UniProtKB">
        <authorList>
            <consortium name="RefSeq"/>
        </authorList>
    </citation>
    <scope>IDENTIFICATION</scope>
    <source>
        <strain evidence="7">Quisiro</strain>
        <tissue evidence="7">Liver</tissue>
    </source>
</reference>